<evidence type="ECO:0000313" key="1">
    <source>
        <dbReference type="EMBL" id="RIA97009.1"/>
    </source>
</evidence>
<dbReference type="OrthoDB" id="4062651at2759"/>
<organism evidence="1 2">
    <name type="scientific">Glomus cerebriforme</name>
    <dbReference type="NCBI Taxonomy" id="658196"/>
    <lineage>
        <taxon>Eukaryota</taxon>
        <taxon>Fungi</taxon>
        <taxon>Fungi incertae sedis</taxon>
        <taxon>Mucoromycota</taxon>
        <taxon>Glomeromycotina</taxon>
        <taxon>Glomeromycetes</taxon>
        <taxon>Glomerales</taxon>
        <taxon>Glomeraceae</taxon>
        <taxon>Glomus</taxon>
    </lineage>
</organism>
<dbReference type="Proteomes" id="UP000265703">
    <property type="component" value="Unassembled WGS sequence"/>
</dbReference>
<dbReference type="EMBL" id="QKYT01000036">
    <property type="protein sequence ID" value="RIA97009.1"/>
    <property type="molecule type" value="Genomic_DNA"/>
</dbReference>
<proteinExistence type="predicted"/>
<evidence type="ECO:0000313" key="2">
    <source>
        <dbReference type="Proteomes" id="UP000265703"/>
    </source>
</evidence>
<keyword evidence="2" id="KW-1185">Reference proteome</keyword>
<comment type="caution">
    <text evidence="1">The sequence shown here is derived from an EMBL/GenBank/DDBJ whole genome shotgun (WGS) entry which is preliminary data.</text>
</comment>
<accession>A0A397THZ3</accession>
<protein>
    <submittedName>
        <fullName evidence="1">Uncharacterized protein</fullName>
    </submittedName>
</protein>
<gene>
    <name evidence="1" type="ORF">C1645_814673</name>
</gene>
<reference evidence="1 2" key="1">
    <citation type="submission" date="2018-06" db="EMBL/GenBank/DDBJ databases">
        <title>Comparative genomics reveals the genomic features of Rhizophagus irregularis, R. cerebriforme, R. diaphanum and Gigaspora rosea, and their symbiotic lifestyle signature.</title>
        <authorList>
            <person name="Morin E."/>
            <person name="San Clemente H."/>
            <person name="Chen E.C.H."/>
            <person name="De La Providencia I."/>
            <person name="Hainaut M."/>
            <person name="Kuo A."/>
            <person name="Kohler A."/>
            <person name="Murat C."/>
            <person name="Tang N."/>
            <person name="Roy S."/>
            <person name="Loubradou J."/>
            <person name="Henrissat B."/>
            <person name="Grigoriev I.V."/>
            <person name="Corradi N."/>
            <person name="Roux C."/>
            <person name="Martin F.M."/>
        </authorList>
    </citation>
    <scope>NUCLEOTIDE SEQUENCE [LARGE SCALE GENOMIC DNA]</scope>
    <source>
        <strain evidence="1 2">DAOM 227022</strain>
    </source>
</reference>
<name>A0A397THZ3_9GLOM</name>
<dbReference type="AlphaFoldDB" id="A0A397THZ3"/>
<sequence>MLTIIAIIAKIVMKKKLIKKKDVCRVENVMNVFNCFKIIPPFNDEPHDHYLALDIYRENRPTSEEVFSEIHNFTYDGLIPKQFEELPELKYNFTPITKSTTKTQKTQLYETHTQAIYKSRLLTLSNLPEPVNCSNQEGFISSRNTTGKYL</sequence>